<evidence type="ECO:0000256" key="4">
    <source>
        <dbReference type="ARBA" id="ARBA00022801"/>
    </source>
</evidence>
<dbReference type="InterPro" id="IPR000322">
    <property type="entry name" value="Glyco_hydro_31_TIM"/>
</dbReference>
<evidence type="ECO:0000256" key="2">
    <source>
        <dbReference type="ARBA" id="ARBA00007806"/>
    </source>
</evidence>
<evidence type="ECO:0000256" key="1">
    <source>
        <dbReference type="ARBA" id="ARBA00004881"/>
    </source>
</evidence>
<dbReference type="GO" id="GO:0090599">
    <property type="term" value="F:alpha-glucosidase activity"/>
    <property type="evidence" value="ECO:0007669"/>
    <property type="project" value="TreeGrafter"/>
</dbReference>
<evidence type="ECO:0000259" key="8">
    <source>
        <dbReference type="Pfam" id="PF01055"/>
    </source>
</evidence>
<proteinExistence type="inferred from homology"/>
<dbReference type="InterPro" id="IPR013780">
    <property type="entry name" value="Glyco_hydro_b"/>
</dbReference>
<dbReference type="EMBL" id="JALNTZ010000009">
    <property type="protein sequence ID" value="KAJ3640645.1"/>
    <property type="molecule type" value="Genomic_DNA"/>
</dbReference>
<sequence>MERWYQAGAWLPFYRAHSMKGTKRREPFLLPEDSQAVIREAIQTRYKHLPVWYTLFYEHTRTGDPIIRPLFYQYPEEIDAYNIDGQLLVGTDILVRGVYEANATEVDVYFPGGENEIWVSATSDDVQTGTGLVTVSVTRENSPTYYRRGAVIVRKDTVRPNTVEMAEDSHTLYYTVNEDNTAHGTVYLDDGVSFKYRDESDFKYISIDISGDDISFTTIDGSGDYEFVVDTIVRRDIVNLPKSGTSRFYKETVVTRDANGQLLKNIKIGSKENMILKLK</sequence>
<dbReference type="InterPro" id="IPR017853">
    <property type="entry name" value="GH"/>
</dbReference>
<dbReference type="SUPFAM" id="SSF51011">
    <property type="entry name" value="Glycosyl hydrolase domain"/>
    <property type="match status" value="1"/>
</dbReference>
<keyword evidence="5" id="KW-0325">Glycoprotein</keyword>
<keyword evidence="4 7" id="KW-0378">Hydrolase</keyword>
<keyword evidence="6 7" id="KW-0326">Glycosidase</keyword>
<comment type="pathway">
    <text evidence="1">Glycan metabolism.</text>
</comment>
<keyword evidence="3" id="KW-0732">Signal</keyword>
<reference evidence="10" key="1">
    <citation type="journal article" date="2023" name="G3 (Bethesda)">
        <title>Whole genome assemblies of Zophobas morio and Tenebrio molitor.</title>
        <authorList>
            <person name="Kaur S."/>
            <person name="Stinson S.A."/>
            <person name="diCenzo G.C."/>
        </authorList>
    </citation>
    <scope>NUCLEOTIDE SEQUENCE</scope>
    <source>
        <strain evidence="10">QUZm001</strain>
    </source>
</reference>
<accession>A0AA38HNA7</accession>
<comment type="similarity">
    <text evidence="2 7">Belongs to the glycosyl hydrolase 31 family.</text>
</comment>
<dbReference type="Gene3D" id="2.60.40.1180">
    <property type="entry name" value="Golgi alpha-mannosidase II"/>
    <property type="match status" value="2"/>
</dbReference>
<evidence type="ECO:0000256" key="7">
    <source>
        <dbReference type="RuleBase" id="RU361185"/>
    </source>
</evidence>
<comment type="caution">
    <text evidence="10">The sequence shown here is derived from an EMBL/GenBank/DDBJ whole genome shotgun (WGS) entry which is preliminary data.</text>
</comment>
<evidence type="ECO:0000313" key="10">
    <source>
        <dbReference type="EMBL" id="KAJ3640645.1"/>
    </source>
</evidence>
<evidence type="ECO:0000256" key="5">
    <source>
        <dbReference type="ARBA" id="ARBA00023180"/>
    </source>
</evidence>
<dbReference type="GO" id="GO:0006491">
    <property type="term" value="P:N-glycan processing"/>
    <property type="evidence" value="ECO:0007669"/>
    <property type="project" value="TreeGrafter"/>
</dbReference>
<gene>
    <name evidence="10" type="ORF">Zmor_027194</name>
</gene>
<dbReference type="AlphaFoldDB" id="A0AA38HNA7"/>
<dbReference type="InterPro" id="IPR048395">
    <property type="entry name" value="Glyco_hydro_31_C"/>
</dbReference>
<dbReference type="PANTHER" id="PTHR22762">
    <property type="entry name" value="ALPHA-GLUCOSIDASE"/>
    <property type="match status" value="1"/>
</dbReference>
<dbReference type="PANTHER" id="PTHR22762:SF54">
    <property type="entry name" value="BCDNA.GH04962"/>
    <property type="match status" value="1"/>
</dbReference>
<dbReference type="Proteomes" id="UP001168821">
    <property type="component" value="Unassembled WGS sequence"/>
</dbReference>
<name>A0AA38HNA7_9CUCU</name>
<feature type="domain" description="Glycoside hydrolase family 31 TIM barrel" evidence="8">
    <location>
        <begin position="2"/>
        <end position="55"/>
    </location>
</feature>
<dbReference type="Pfam" id="PF21365">
    <property type="entry name" value="Glyco_hydro_31_3rd"/>
    <property type="match status" value="1"/>
</dbReference>
<dbReference type="Pfam" id="PF01055">
    <property type="entry name" value="Glyco_hydro_31_2nd"/>
    <property type="match status" value="1"/>
</dbReference>
<feature type="domain" description="Glycosyl hydrolase family 31 C-terminal" evidence="9">
    <location>
        <begin position="63"/>
        <end position="152"/>
    </location>
</feature>
<evidence type="ECO:0000256" key="6">
    <source>
        <dbReference type="ARBA" id="ARBA00023295"/>
    </source>
</evidence>
<dbReference type="GO" id="GO:0005975">
    <property type="term" value="P:carbohydrate metabolic process"/>
    <property type="evidence" value="ECO:0007669"/>
    <property type="project" value="InterPro"/>
</dbReference>
<protein>
    <submittedName>
        <fullName evidence="10">Uncharacterized protein</fullName>
    </submittedName>
</protein>
<dbReference type="Gene3D" id="3.20.20.80">
    <property type="entry name" value="Glycosidases"/>
    <property type="match status" value="1"/>
</dbReference>
<organism evidence="10 11">
    <name type="scientific">Zophobas morio</name>
    <dbReference type="NCBI Taxonomy" id="2755281"/>
    <lineage>
        <taxon>Eukaryota</taxon>
        <taxon>Metazoa</taxon>
        <taxon>Ecdysozoa</taxon>
        <taxon>Arthropoda</taxon>
        <taxon>Hexapoda</taxon>
        <taxon>Insecta</taxon>
        <taxon>Pterygota</taxon>
        <taxon>Neoptera</taxon>
        <taxon>Endopterygota</taxon>
        <taxon>Coleoptera</taxon>
        <taxon>Polyphaga</taxon>
        <taxon>Cucujiformia</taxon>
        <taxon>Tenebrionidae</taxon>
        <taxon>Zophobas</taxon>
    </lineage>
</organism>
<dbReference type="SUPFAM" id="SSF51445">
    <property type="entry name" value="(Trans)glycosidases"/>
    <property type="match status" value="1"/>
</dbReference>
<evidence type="ECO:0000256" key="3">
    <source>
        <dbReference type="ARBA" id="ARBA00022729"/>
    </source>
</evidence>
<evidence type="ECO:0000313" key="11">
    <source>
        <dbReference type="Proteomes" id="UP001168821"/>
    </source>
</evidence>
<keyword evidence="11" id="KW-1185">Reference proteome</keyword>
<evidence type="ECO:0000259" key="9">
    <source>
        <dbReference type="Pfam" id="PF21365"/>
    </source>
</evidence>